<proteinExistence type="predicted"/>
<accession>A0A448WH87</accession>
<sequence>MHLIITYKMILFGIQIDLHKIGNNVEQTYCGDLVIGLRFSPLSPDDINYKSQWNTMANDPLDQLGFLEVWVKEGKNLLSQTQGSILNVYTKM</sequence>
<protein>
    <submittedName>
        <fullName evidence="1">Uncharacterized protein</fullName>
    </submittedName>
</protein>
<comment type="caution">
    <text evidence="1">The sequence shown here is derived from an EMBL/GenBank/DDBJ whole genome shotgun (WGS) entry which is preliminary data.</text>
</comment>
<dbReference type="Proteomes" id="UP000784294">
    <property type="component" value="Unassembled WGS sequence"/>
</dbReference>
<evidence type="ECO:0000313" key="2">
    <source>
        <dbReference type="Proteomes" id="UP000784294"/>
    </source>
</evidence>
<dbReference type="AlphaFoldDB" id="A0A448WH87"/>
<keyword evidence="2" id="KW-1185">Reference proteome</keyword>
<reference evidence="1" key="1">
    <citation type="submission" date="2018-11" db="EMBL/GenBank/DDBJ databases">
        <authorList>
            <consortium name="Pathogen Informatics"/>
        </authorList>
    </citation>
    <scope>NUCLEOTIDE SEQUENCE</scope>
</reference>
<gene>
    <name evidence="1" type="ORF">PXEA_LOCUS5179</name>
</gene>
<dbReference type="EMBL" id="CAAALY010012691">
    <property type="protein sequence ID" value="VEL11739.1"/>
    <property type="molecule type" value="Genomic_DNA"/>
</dbReference>
<evidence type="ECO:0000313" key="1">
    <source>
        <dbReference type="EMBL" id="VEL11739.1"/>
    </source>
</evidence>
<name>A0A448WH87_9PLAT</name>
<organism evidence="1 2">
    <name type="scientific">Protopolystoma xenopodis</name>
    <dbReference type="NCBI Taxonomy" id="117903"/>
    <lineage>
        <taxon>Eukaryota</taxon>
        <taxon>Metazoa</taxon>
        <taxon>Spiralia</taxon>
        <taxon>Lophotrochozoa</taxon>
        <taxon>Platyhelminthes</taxon>
        <taxon>Monogenea</taxon>
        <taxon>Polyopisthocotylea</taxon>
        <taxon>Polystomatidea</taxon>
        <taxon>Polystomatidae</taxon>
        <taxon>Protopolystoma</taxon>
    </lineage>
</organism>
<dbReference type="OrthoDB" id="195679at2759"/>